<dbReference type="Proteomes" id="UP000636800">
    <property type="component" value="Unassembled WGS sequence"/>
</dbReference>
<keyword evidence="1" id="KW-0732">Signal</keyword>
<reference evidence="2 3" key="1">
    <citation type="journal article" date="2020" name="Nat. Food">
        <title>A phased Vanilla planifolia genome enables genetic improvement of flavour and production.</title>
        <authorList>
            <person name="Hasing T."/>
            <person name="Tang H."/>
            <person name="Brym M."/>
            <person name="Khazi F."/>
            <person name="Huang T."/>
            <person name="Chambers A.H."/>
        </authorList>
    </citation>
    <scope>NUCLEOTIDE SEQUENCE [LARGE SCALE GENOMIC DNA]</scope>
    <source>
        <tissue evidence="2">Leaf</tissue>
    </source>
</reference>
<dbReference type="EMBL" id="JADCNL010000014">
    <property type="protein sequence ID" value="KAG0452959.1"/>
    <property type="molecule type" value="Genomic_DNA"/>
</dbReference>
<sequence>MPWGLSLSCLSAWLCVARTFTSLMSSFPRTSRTSIQGGKLFNAKRSVVRVADVDPNFKIALLVSKQEHCLVDILHGWQDGRLVDINCVISNHDRAPNTHVIRFLETRDSILLSSYLSRK</sequence>
<evidence type="ECO:0000313" key="2">
    <source>
        <dbReference type="EMBL" id="KAG0452959.1"/>
    </source>
</evidence>
<evidence type="ECO:0000313" key="3">
    <source>
        <dbReference type="Proteomes" id="UP000636800"/>
    </source>
</evidence>
<dbReference type="InterPro" id="IPR036477">
    <property type="entry name" value="Formyl_transf_N_sf"/>
</dbReference>
<dbReference type="PANTHER" id="PTHR42706:SF1">
    <property type="entry name" value="FORMYLTETRAHYDROFOLATE DEFORMYLASE 2, MITOCHONDRIAL"/>
    <property type="match status" value="1"/>
</dbReference>
<proteinExistence type="predicted"/>
<accession>A0A835PGY7</accession>
<organism evidence="2 3">
    <name type="scientific">Vanilla planifolia</name>
    <name type="common">Vanilla</name>
    <dbReference type="NCBI Taxonomy" id="51239"/>
    <lineage>
        <taxon>Eukaryota</taxon>
        <taxon>Viridiplantae</taxon>
        <taxon>Streptophyta</taxon>
        <taxon>Embryophyta</taxon>
        <taxon>Tracheophyta</taxon>
        <taxon>Spermatophyta</taxon>
        <taxon>Magnoliopsida</taxon>
        <taxon>Liliopsida</taxon>
        <taxon>Asparagales</taxon>
        <taxon>Orchidaceae</taxon>
        <taxon>Vanilloideae</taxon>
        <taxon>Vanilleae</taxon>
        <taxon>Vanilla</taxon>
    </lineage>
</organism>
<protein>
    <submittedName>
        <fullName evidence="2">Uncharacterized protein</fullName>
    </submittedName>
</protein>
<feature type="chain" id="PRO_5032898012" evidence="1">
    <location>
        <begin position="18"/>
        <end position="119"/>
    </location>
</feature>
<feature type="signal peptide" evidence="1">
    <location>
        <begin position="1"/>
        <end position="17"/>
    </location>
</feature>
<dbReference type="SUPFAM" id="SSF53328">
    <property type="entry name" value="Formyltransferase"/>
    <property type="match status" value="1"/>
</dbReference>
<comment type="caution">
    <text evidence="2">The sequence shown here is derived from an EMBL/GenBank/DDBJ whole genome shotgun (WGS) entry which is preliminary data.</text>
</comment>
<keyword evidence="3" id="KW-1185">Reference proteome</keyword>
<dbReference type="AlphaFoldDB" id="A0A835PGY7"/>
<dbReference type="GO" id="GO:0006189">
    <property type="term" value="P:'de novo' IMP biosynthetic process"/>
    <property type="evidence" value="ECO:0007669"/>
    <property type="project" value="InterPro"/>
</dbReference>
<dbReference type="InterPro" id="IPR004810">
    <property type="entry name" value="PurU"/>
</dbReference>
<dbReference type="Gene3D" id="3.40.50.170">
    <property type="entry name" value="Formyl transferase, N-terminal domain"/>
    <property type="match status" value="1"/>
</dbReference>
<name>A0A835PGY7_VANPL</name>
<evidence type="ECO:0000256" key="1">
    <source>
        <dbReference type="SAM" id="SignalP"/>
    </source>
</evidence>
<gene>
    <name evidence="2" type="ORF">HPP92_025623</name>
</gene>
<dbReference type="GO" id="GO:0008864">
    <property type="term" value="F:formyltetrahydrofolate deformylase activity"/>
    <property type="evidence" value="ECO:0007669"/>
    <property type="project" value="InterPro"/>
</dbReference>
<dbReference type="PANTHER" id="PTHR42706">
    <property type="entry name" value="FORMYLTETRAHYDROFOLATE DEFORMYLASE"/>
    <property type="match status" value="1"/>
</dbReference>